<dbReference type="AlphaFoldDB" id="A0A9D5JWG8"/>
<sequence length="163" mass="18444">MVKYIGIGLLGLIVLGVGWYVFFNEERRVKARFESLAEWVSKEPDEQQFAMARKIKNIESVFADPSRFDVPARDVSGTFPPSEIARRAALARSRFSQLTVKFYDLEVVFLAEDTALTTTTATLSGTTTDGEAIEETHELQCMLQKTDDAWLFQEVEVVEVLQK</sequence>
<protein>
    <recommendedName>
        <fullName evidence="4">SnoaL-like domain-containing protein</fullName>
    </recommendedName>
</protein>
<evidence type="ECO:0008006" key="4">
    <source>
        <dbReference type="Google" id="ProtNLM"/>
    </source>
</evidence>
<evidence type="ECO:0000256" key="1">
    <source>
        <dbReference type="SAM" id="Phobius"/>
    </source>
</evidence>
<reference evidence="2" key="1">
    <citation type="submission" date="2019-11" db="EMBL/GenBank/DDBJ databases">
        <title>Microbial mats filling the niche in hypersaline microbial mats.</title>
        <authorList>
            <person name="Wong H.L."/>
            <person name="Macleod F.I."/>
            <person name="White R.A. III"/>
            <person name="Burns B.P."/>
        </authorList>
    </citation>
    <scope>NUCLEOTIDE SEQUENCE</scope>
    <source>
        <strain evidence="2">Rbin_158</strain>
    </source>
</reference>
<dbReference type="Proteomes" id="UP000649604">
    <property type="component" value="Unassembled WGS sequence"/>
</dbReference>
<evidence type="ECO:0000313" key="2">
    <source>
        <dbReference type="EMBL" id="MBD3325398.1"/>
    </source>
</evidence>
<name>A0A9D5JWG8_9BACT</name>
<evidence type="ECO:0000313" key="3">
    <source>
        <dbReference type="Proteomes" id="UP000649604"/>
    </source>
</evidence>
<keyword evidence="1" id="KW-0812">Transmembrane</keyword>
<dbReference type="Gene3D" id="3.10.450.50">
    <property type="match status" value="1"/>
</dbReference>
<gene>
    <name evidence="2" type="ORF">GF339_12480</name>
</gene>
<organism evidence="2 3">
    <name type="scientific">candidate division KSB3 bacterium</name>
    <dbReference type="NCBI Taxonomy" id="2044937"/>
    <lineage>
        <taxon>Bacteria</taxon>
        <taxon>candidate division KSB3</taxon>
    </lineage>
</organism>
<proteinExistence type="predicted"/>
<dbReference type="SUPFAM" id="SSF54427">
    <property type="entry name" value="NTF2-like"/>
    <property type="match status" value="1"/>
</dbReference>
<keyword evidence="1" id="KW-0472">Membrane</keyword>
<feature type="transmembrane region" description="Helical" evidence="1">
    <location>
        <begin position="6"/>
        <end position="23"/>
    </location>
</feature>
<accession>A0A9D5JWG8</accession>
<dbReference type="EMBL" id="WJJP01000406">
    <property type="protein sequence ID" value="MBD3325398.1"/>
    <property type="molecule type" value="Genomic_DNA"/>
</dbReference>
<keyword evidence="1" id="KW-1133">Transmembrane helix</keyword>
<dbReference type="InterPro" id="IPR032710">
    <property type="entry name" value="NTF2-like_dom_sf"/>
</dbReference>
<comment type="caution">
    <text evidence="2">The sequence shown here is derived from an EMBL/GenBank/DDBJ whole genome shotgun (WGS) entry which is preliminary data.</text>
</comment>